<evidence type="ECO:0000256" key="6">
    <source>
        <dbReference type="ARBA" id="ARBA00023306"/>
    </source>
</evidence>
<comment type="caution">
    <text evidence="9">The sequence shown here is derived from an EMBL/GenBank/DDBJ whole genome shotgun (WGS) entry which is preliminary data.</text>
</comment>
<feature type="region of interest" description="Disordered" evidence="8">
    <location>
        <begin position="156"/>
        <end position="247"/>
    </location>
</feature>
<dbReference type="SUPFAM" id="SSF48452">
    <property type="entry name" value="TPR-like"/>
    <property type="match status" value="2"/>
</dbReference>
<evidence type="ECO:0000256" key="4">
    <source>
        <dbReference type="ARBA" id="ARBA00022786"/>
    </source>
</evidence>
<keyword evidence="5 7" id="KW-0802">TPR repeat</keyword>
<feature type="repeat" description="TPR" evidence="7">
    <location>
        <begin position="765"/>
        <end position="798"/>
    </location>
</feature>
<dbReference type="GO" id="GO:0005680">
    <property type="term" value="C:anaphase-promoting complex"/>
    <property type="evidence" value="ECO:0007669"/>
    <property type="project" value="TreeGrafter"/>
</dbReference>
<dbReference type="GO" id="GO:0016567">
    <property type="term" value="P:protein ubiquitination"/>
    <property type="evidence" value="ECO:0007669"/>
    <property type="project" value="TreeGrafter"/>
</dbReference>
<dbReference type="Gene3D" id="1.25.40.10">
    <property type="entry name" value="Tetratricopeptide repeat domain"/>
    <property type="match status" value="2"/>
</dbReference>
<keyword evidence="4" id="KW-0833">Ubl conjugation pathway</keyword>
<evidence type="ECO:0000256" key="8">
    <source>
        <dbReference type="SAM" id="MobiDB-lite"/>
    </source>
</evidence>
<dbReference type="PROSITE" id="PS50005">
    <property type="entry name" value="TPR"/>
    <property type="match status" value="1"/>
</dbReference>
<keyword evidence="6" id="KW-0131">Cell cycle</keyword>
<dbReference type="InterPro" id="IPR019734">
    <property type="entry name" value="TPR_rpt"/>
</dbReference>
<name>A0A397FHW3_APHAT</name>
<organism evidence="9 10">
    <name type="scientific">Aphanomyces astaci</name>
    <name type="common">Crayfish plague agent</name>
    <dbReference type="NCBI Taxonomy" id="112090"/>
    <lineage>
        <taxon>Eukaryota</taxon>
        <taxon>Sar</taxon>
        <taxon>Stramenopiles</taxon>
        <taxon>Oomycota</taxon>
        <taxon>Saprolegniomycetes</taxon>
        <taxon>Saprolegniales</taxon>
        <taxon>Verrucalvaceae</taxon>
        <taxon>Aphanomyces</taxon>
    </lineage>
</organism>
<dbReference type="EMBL" id="QUTE01007884">
    <property type="protein sequence ID" value="RHZ27299.1"/>
    <property type="molecule type" value="Genomic_DNA"/>
</dbReference>
<dbReference type="Pfam" id="PF12895">
    <property type="entry name" value="ANAPC3"/>
    <property type="match status" value="1"/>
</dbReference>
<dbReference type="PANTHER" id="PTHR12558">
    <property type="entry name" value="CELL DIVISION CYCLE 16,23,27"/>
    <property type="match status" value="1"/>
</dbReference>
<evidence type="ECO:0000256" key="3">
    <source>
        <dbReference type="ARBA" id="ARBA00022776"/>
    </source>
</evidence>
<dbReference type="PANTHER" id="PTHR12558:SF9">
    <property type="entry name" value="CELL DIVISION CYCLE PROTEIN 16 HOMOLOG"/>
    <property type="match status" value="1"/>
</dbReference>
<dbReference type="AlphaFoldDB" id="A0A397FHW3"/>
<keyword evidence="3" id="KW-0498">Mitosis</keyword>
<proteinExistence type="predicted"/>
<evidence type="ECO:0000256" key="5">
    <source>
        <dbReference type="ARBA" id="ARBA00022803"/>
    </source>
</evidence>
<protein>
    <submittedName>
        <fullName evidence="9">Uncharacterized protein</fullName>
    </submittedName>
</protein>
<feature type="compositionally biased region" description="Polar residues" evidence="8">
    <location>
        <begin position="156"/>
        <end position="165"/>
    </location>
</feature>
<evidence type="ECO:0000256" key="1">
    <source>
        <dbReference type="ARBA" id="ARBA00022618"/>
    </source>
</evidence>
<dbReference type="InterPro" id="IPR011990">
    <property type="entry name" value="TPR-like_helical_dom_sf"/>
</dbReference>
<keyword evidence="1" id="KW-0132">Cell division</keyword>
<feature type="compositionally biased region" description="Low complexity" evidence="8">
    <location>
        <begin position="233"/>
        <end position="242"/>
    </location>
</feature>
<dbReference type="GO" id="GO:0051301">
    <property type="term" value="P:cell division"/>
    <property type="evidence" value="ECO:0007669"/>
    <property type="project" value="UniProtKB-KW"/>
</dbReference>
<dbReference type="GO" id="GO:0005737">
    <property type="term" value="C:cytoplasm"/>
    <property type="evidence" value="ECO:0007669"/>
    <property type="project" value="TreeGrafter"/>
</dbReference>
<dbReference type="VEuPathDB" id="FungiDB:H257_04300"/>
<dbReference type="GO" id="GO:0045842">
    <property type="term" value="P:positive regulation of mitotic metaphase/anaphase transition"/>
    <property type="evidence" value="ECO:0007669"/>
    <property type="project" value="TreeGrafter"/>
</dbReference>
<reference evidence="9 10" key="1">
    <citation type="submission" date="2018-08" db="EMBL/GenBank/DDBJ databases">
        <title>Aphanomyces genome sequencing and annotation.</title>
        <authorList>
            <person name="Minardi D."/>
            <person name="Oidtmann B."/>
            <person name="Van Der Giezen M."/>
            <person name="Studholme D.J."/>
        </authorList>
    </citation>
    <scope>NUCLEOTIDE SEQUENCE [LARGE SCALE GENOMIC DNA]</scope>
    <source>
        <strain evidence="9 10">197901</strain>
    </source>
</reference>
<evidence type="ECO:0000313" key="10">
    <source>
        <dbReference type="Proteomes" id="UP000266196"/>
    </source>
</evidence>
<evidence type="ECO:0000313" key="9">
    <source>
        <dbReference type="EMBL" id="RHZ27299.1"/>
    </source>
</evidence>
<evidence type="ECO:0000256" key="2">
    <source>
        <dbReference type="ARBA" id="ARBA00022737"/>
    </source>
</evidence>
<feature type="compositionally biased region" description="Basic and acidic residues" evidence="8">
    <location>
        <begin position="183"/>
        <end position="193"/>
    </location>
</feature>
<gene>
    <name evidence="9" type="ORF">DYB31_004346</name>
</gene>
<evidence type="ECO:0000256" key="7">
    <source>
        <dbReference type="PROSITE-ProRule" id="PRU00339"/>
    </source>
</evidence>
<dbReference type="VEuPathDB" id="FungiDB:H257_04301"/>
<dbReference type="GO" id="GO:0031145">
    <property type="term" value="P:anaphase-promoting complex-dependent catabolic process"/>
    <property type="evidence" value="ECO:0007669"/>
    <property type="project" value="TreeGrafter"/>
</dbReference>
<dbReference type="Proteomes" id="UP000266196">
    <property type="component" value="Unassembled WGS sequence"/>
</dbReference>
<accession>A0A397FHW3</accession>
<keyword evidence="2" id="KW-0677">Repeat</keyword>
<sequence>MIVPRTQNNADIVDALRKKLKAKTTAMLPINQPRVAGGRSHATADEYVANTRASSLDEQLDQLHAAFASFRTDVLNSQAAFRGWRVRMRLVKGVRNEFEAILKELEGDDFLHLLLHCEPTAVEWKSAYSLCRPTFTQELGAFFHVQGHEVVVEVQSPSPRNSMQHTIAHDSDNDTMEGSMEAESQREGTDDAARAPANVDVPTVVHDESRSKVNLSEEVGPIVLDSVNDNEPSDAASSSSSSMTDTLNMEKGVAEASPATQGSLPGTPLDQAPYIQNHMLGLDDRDTQLRLLLQMSPSDIQREIDWARRALRERIQRTDAVAAPGTMFTSPLAKKQKIHMHATPETPVNRKAATALNGTTMFPEDMHAKTVRSLRRMVGSCLATNQPSSAVFYASKLATMTGDALDLMLLARSYYATGDFHQAIHALKQLTDVKGHPNNFAAQHSPRHPTKPRPTCPDEHSLLSAYLLLAQAMVAIVQWDDCQDMLDTVLVGSEDHILRKAHACRRSPAVDDKDPLHPQSPINVIASLCCVRGDVCEALESRERAAYWYSLALKCDVHCCDAFRHLVDDIMLSSLQERHLFESLSFHGPEDEYLKCFYASQLGRYDPSPPVADKFRAVEMVHGLQANIDVMVAKAETYYYQLDTEKAYAICQRIRTDAPFDYKSIPVYVSTLVQLDKRSDLFHFAHDLATHVEPQFAPAWLGFGHVFALQDESDQAMASYRTASRLSLGCHLPLLCMGMEHYRVNNLPSALQLVVQARTVCPTDPLVYNELGAVYCRQRKYRAAIDVFSKALTLCDHLPQALSFDPEDATAAQMLDEALRSLLTSASLQDAPDMSPHAEDNLSDTNDLSLTMDLSFESTDM</sequence>
<dbReference type="SMART" id="SM00028">
    <property type="entry name" value="TPR"/>
    <property type="match status" value="5"/>
</dbReference>